<feature type="binding site" evidence="6">
    <location>
        <position position="232"/>
    </location>
    <ligand>
        <name>a divalent metal cation</name>
        <dbReference type="ChEBI" id="CHEBI:60240"/>
        <label>1</label>
    </ligand>
</feature>
<comment type="function">
    <text evidence="1 6">Removes the N-terminal methionine from nascent proteins. The N-terminal methionine is often cleaved when the second residue in the primary sequence is small and uncharged (Met-Ala-, Cys, Gly, Pro, Ser, Thr, or Val). Requires deformylation of the N(alpha)-formylated initiator methionine before it can be hydrolyzed.</text>
</comment>
<proteinExistence type="inferred from homology"/>
<evidence type="ECO:0000256" key="7">
    <source>
        <dbReference type="RuleBase" id="RU003653"/>
    </source>
</evidence>
<keyword evidence="4 6" id="KW-0479">Metal-binding</keyword>
<feature type="binding site" evidence="6">
    <location>
        <position position="168"/>
    </location>
    <ligand>
        <name>a divalent metal cation</name>
        <dbReference type="ChEBI" id="CHEBI:60240"/>
        <label>2</label>
        <note>catalytic</note>
    </ligand>
</feature>
<dbReference type="EMBL" id="FQTU01000012">
    <property type="protein sequence ID" value="SHF02259.1"/>
    <property type="molecule type" value="Genomic_DNA"/>
</dbReference>
<comment type="cofactor">
    <cofactor evidence="6">
        <name>Co(2+)</name>
        <dbReference type="ChEBI" id="CHEBI:48828"/>
    </cofactor>
    <cofactor evidence="6">
        <name>Zn(2+)</name>
        <dbReference type="ChEBI" id="CHEBI:29105"/>
    </cofactor>
    <cofactor evidence="6">
        <name>Mn(2+)</name>
        <dbReference type="ChEBI" id="CHEBI:29035"/>
    </cofactor>
    <cofactor evidence="6">
        <name>Fe(2+)</name>
        <dbReference type="ChEBI" id="CHEBI:29033"/>
    </cofactor>
    <text evidence="6">Binds 2 divalent metal cations per subunit. Has a high-affinity and a low affinity metal-binding site. The true nature of the physiological cofactor is under debate. The enzyme is active with cobalt, zinc, manganese or divalent iron ions. Most likely, methionine aminopeptidases function as mononuclear Fe(2+)-metalloproteases under physiological conditions, and the catalytically relevant metal-binding site has been assigned to the histidine-containing high-affinity site.</text>
</comment>
<feature type="binding site" evidence="6">
    <location>
        <position position="201"/>
    </location>
    <ligand>
        <name>a divalent metal cation</name>
        <dbReference type="ChEBI" id="CHEBI:60240"/>
        <label>2</label>
        <note>catalytic</note>
    </ligand>
</feature>
<evidence type="ECO:0000256" key="4">
    <source>
        <dbReference type="ARBA" id="ARBA00022723"/>
    </source>
</evidence>
<dbReference type="OrthoDB" id="9802055at2"/>
<dbReference type="PRINTS" id="PR00599">
    <property type="entry name" value="MAPEPTIDASE"/>
</dbReference>
<evidence type="ECO:0000313" key="9">
    <source>
        <dbReference type="EMBL" id="SHF02259.1"/>
    </source>
</evidence>
<sequence>MIIVKSPEEIQLMKKAGKIVAGVHREMAKHIKPGITTMELDRLAEEFILRAGAKPAFKGYHGFPASICTSINEQVVHGIPSERVLQEGDIISVDVGAILNGFYGDSAKTYGVGSISEEAKKLISVTRQSFYDGIEYAVKGNRLSDISSRIQKTVEENGFSVVVDYVGHGIGRDMHEDPPVPNFGIPNRGPRLAPGMALAIEPMVNVGTYKVKTLEDNWTVVTLDGKYSAHYEHTIAISPEGPPEILTIE</sequence>
<dbReference type="CDD" id="cd01086">
    <property type="entry name" value="MetAP1"/>
    <property type="match status" value="1"/>
</dbReference>
<evidence type="ECO:0000256" key="6">
    <source>
        <dbReference type="HAMAP-Rule" id="MF_01974"/>
    </source>
</evidence>
<feature type="binding site" evidence="6">
    <location>
        <position position="77"/>
    </location>
    <ligand>
        <name>substrate</name>
    </ligand>
</feature>
<dbReference type="HAMAP" id="MF_01974">
    <property type="entry name" value="MetAP_1"/>
    <property type="match status" value="1"/>
</dbReference>
<feature type="binding site" evidence="6">
    <location>
        <position position="105"/>
    </location>
    <ligand>
        <name>a divalent metal cation</name>
        <dbReference type="ChEBI" id="CHEBI:60240"/>
        <label>2</label>
        <note>catalytic</note>
    </ligand>
</feature>
<dbReference type="Gene3D" id="3.90.230.10">
    <property type="entry name" value="Creatinase/methionine aminopeptidase superfamily"/>
    <property type="match status" value="1"/>
</dbReference>
<dbReference type="GO" id="GO:0070006">
    <property type="term" value="F:metalloaminopeptidase activity"/>
    <property type="evidence" value="ECO:0007669"/>
    <property type="project" value="UniProtKB-UniRule"/>
</dbReference>
<dbReference type="PROSITE" id="PS00680">
    <property type="entry name" value="MAP_1"/>
    <property type="match status" value="1"/>
</dbReference>
<dbReference type="SUPFAM" id="SSF55920">
    <property type="entry name" value="Creatinase/aminopeptidase"/>
    <property type="match status" value="1"/>
</dbReference>
<evidence type="ECO:0000256" key="3">
    <source>
        <dbReference type="ARBA" id="ARBA00022670"/>
    </source>
</evidence>
<gene>
    <name evidence="6" type="primary">map</name>
    <name evidence="9" type="ORF">SAMN02746064_01705</name>
</gene>
<comment type="catalytic activity">
    <reaction evidence="6 7">
        <text>Release of N-terminal amino acids, preferentially methionine, from peptides and arylamides.</text>
        <dbReference type="EC" id="3.4.11.18"/>
    </reaction>
</comment>
<feature type="domain" description="Peptidase M24" evidence="8">
    <location>
        <begin position="12"/>
        <end position="238"/>
    </location>
</feature>
<keyword evidence="2 6" id="KW-0031">Aminopeptidase</keyword>
<dbReference type="PANTHER" id="PTHR43330">
    <property type="entry name" value="METHIONINE AMINOPEPTIDASE"/>
    <property type="match status" value="1"/>
</dbReference>
<comment type="similarity">
    <text evidence="6">Belongs to the peptidase M24A family. Methionine aminopeptidase type 1 subfamily.</text>
</comment>
<dbReference type="GO" id="GO:0006508">
    <property type="term" value="P:proteolysis"/>
    <property type="evidence" value="ECO:0007669"/>
    <property type="project" value="UniProtKB-KW"/>
</dbReference>
<dbReference type="InterPro" id="IPR002467">
    <property type="entry name" value="Pept_M24A_MAP1"/>
</dbReference>
<feature type="binding site" evidence="6">
    <location>
        <position position="105"/>
    </location>
    <ligand>
        <name>a divalent metal cation</name>
        <dbReference type="ChEBI" id="CHEBI:60240"/>
        <label>1</label>
    </ligand>
</feature>
<reference evidence="9 10" key="1">
    <citation type="submission" date="2016-11" db="EMBL/GenBank/DDBJ databases">
        <authorList>
            <person name="Jaros S."/>
            <person name="Januszkiewicz K."/>
            <person name="Wedrychowicz H."/>
        </authorList>
    </citation>
    <scope>NUCLEOTIDE SEQUENCE [LARGE SCALE GENOMIC DNA]</scope>
    <source>
        <strain evidence="9 10">DSM 14828</strain>
    </source>
</reference>
<keyword evidence="5 6" id="KW-0378">Hydrolase</keyword>
<dbReference type="GO" id="GO:0004239">
    <property type="term" value="F:initiator methionyl aminopeptidase activity"/>
    <property type="evidence" value="ECO:0007669"/>
    <property type="project" value="UniProtKB-UniRule"/>
</dbReference>
<evidence type="ECO:0000256" key="1">
    <source>
        <dbReference type="ARBA" id="ARBA00002521"/>
    </source>
</evidence>
<dbReference type="AlphaFoldDB" id="A0A1M4Y9H1"/>
<accession>A0A1M4Y9H1</accession>
<dbReference type="Pfam" id="PF00557">
    <property type="entry name" value="Peptidase_M24"/>
    <property type="match status" value="1"/>
</dbReference>
<protein>
    <recommendedName>
        <fullName evidence="6 7">Methionine aminopeptidase</fullName>
        <shortName evidence="6">MAP</shortName>
        <shortName evidence="6">MetAP</shortName>
        <ecNumber evidence="6 7">3.4.11.18</ecNumber>
    </recommendedName>
    <alternativeName>
        <fullName evidence="6">Peptidase M</fullName>
    </alternativeName>
</protein>
<evidence type="ECO:0000313" key="10">
    <source>
        <dbReference type="Proteomes" id="UP000184251"/>
    </source>
</evidence>
<evidence type="ECO:0000256" key="5">
    <source>
        <dbReference type="ARBA" id="ARBA00022801"/>
    </source>
</evidence>
<comment type="subunit">
    <text evidence="6">Monomer.</text>
</comment>
<evidence type="ECO:0000259" key="8">
    <source>
        <dbReference type="Pfam" id="PF00557"/>
    </source>
</evidence>
<feature type="binding site" evidence="6">
    <location>
        <position position="232"/>
    </location>
    <ligand>
        <name>a divalent metal cation</name>
        <dbReference type="ChEBI" id="CHEBI:60240"/>
        <label>2</label>
        <note>catalytic</note>
    </ligand>
</feature>
<dbReference type="Proteomes" id="UP000184251">
    <property type="component" value="Unassembled WGS sequence"/>
</dbReference>
<dbReference type="RefSeq" id="WP_073271053.1">
    <property type="nucleotide sequence ID" value="NZ_FQTU01000012.1"/>
</dbReference>
<dbReference type="InterPro" id="IPR000994">
    <property type="entry name" value="Pept_M24"/>
</dbReference>
<dbReference type="NCBIfam" id="TIGR00500">
    <property type="entry name" value="met_pdase_I"/>
    <property type="match status" value="1"/>
</dbReference>
<feature type="binding site" evidence="6">
    <location>
        <position position="175"/>
    </location>
    <ligand>
        <name>substrate</name>
    </ligand>
</feature>
<dbReference type="InterPro" id="IPR036005">
    <property type="entry name" value="Creatinase/aminopeptidase-like"/>
</dbReference>
<dbReference type="GO" id="GO:0005829">
    <property type="term" value="C:cytosol"/>
    <property type="evidence" value="ECO:0007669"/>
    <property type="project" value="TreeGrafter"/>
</dbReference>
<keyword evidence="3 6" id="KW-0645">Protease</keyword>
<dbReference type="InterPro" id="IPR001714">
    <property type="entry name" value="Pept_M24_MAP"/>
</dbReference>
<dbReference type="PANTHER" id="PTHR43330:SF27">
    <property type="entry name" value="METHIONINE AMINOPEPTIDASE"/>
    <property type="match status" value="1"/>
</dbReference>
<evidence type="ECO:0000256" key="2">
    <source>
        <dbReference type="ARBA" id="ARBA00022438"/>
    </source>
</evidence>
<organism evidence="9 10">
    <name type="scientific">Alkalibacter saccharofermentans DSM 14828</name>
    <dbReference type="NCBI Taxonomy" id="1120975"/>
    <lineage>
        <taxon>Bacteria</taxon>
        <taxon>Bacillati</taxon>
        <taxon>Bacillota</taxon>
        <taxon>Clostridia</taxon>
        <taxon>Eubacteriales</taxon>
        <taxon>Eubacteriaceae</taxon>
        <taxon>Alkalibacter</taxon>
    </lineage>
</organism>
<name>A0A1M4Y9H1_9FIRM</name>
<dbReference type="EC" id="3.4.11.18" evidence="6 7"/>
<dbReference type="GO" id="GO:0046872">
    <property type="term" value="F:metal ion binding"/>
    <property type="evidence" value="ECO:0007669"/>
    <property type="project" value="UniProtKB-UniRule"/>
</dbReference>
<dbReference type="STRING" id="1120975.SAMN02746064_01705"/>
<feature type="binding site" evidence="6">
    <location>
        <position position="94"/>
    </location>
    <ligand>
        <name>a divalent metal cation</name>
        <dbReference type="ChEBI" id="CHEBI:60240"/>
        <label>1</label>
    </ligand>
</feature>
<keyword evidence="10" id="KW-1185">Reference proteome</keyword>